<name>A0A814PJH0_9BILA</name>
<accession>A0A814PJH0</accession>
<feature type="compositionally biased region" description="Polar residues" evidence="1">
    <location>
        <begin position="489"/>
        <end position="501"/>
    </location>
</feature>
<dbReference type="AlphaFoldDB" id="A0A814PJH0"/>
<feature type="compositionally biased region" description="Polar residues" evidence="1">
    <location>
        <begin position="542"/>
        <end position="553"/>
    </location>
</feature>
<evidence type="ECO:0000313" key="4">
    <source>
        <dbReference type="Proteomes" id="UP000663864"/>
    </source>
</evidence>
<gene>
    <name evidence="3" type="ORF">JBS370_LOCUS2587</name>
    <name evidence="2" type="ORF">ZHD862_LOCUS17848</name>
</gene>
<feature type="compositionally biased region" description="Polar residues" evidence="1">
    <location>
        <begin position="518"/>
        <end position="532"/>
    </location>
</feature>
<dbReference type="EMBL" id="CAJOBD010000103">
    <property type="protein sequence ID" value="CAF3576482.1"/>
    <property type="molecule type" value="Genomic_DNA"/>
</dbReference>
<feature type="compositionally biased region" description="Low complexity" evidence="1">
    <location>
        <begin position="507"/>
        <end position="517"/>
    </location>
</feature>
<evidence type="ECO:0000256" key="1">
    <source>
        <dbReference type="SAM" id="MobiDB-lite"/>
    </source>
</evidence>
<sequence>MDRIRWSEKSIPFRSLVNNPAISKPALVQIGNKAIIVGEKINGEFIMASPCKVSDNRFDVMEQEIILSSKHTGIWRVISIATSKKEGHLHRLTTSDLERIHKQDIFNERLFPRSYICIRDVEAFELIVHSNDASILNGNRVDRRMKQIEENVEFEILDTGEVEYTPTEGERTSQDYAMVPKAKQAIFLQLLLPGILAQEQVIRNRVVRVLHCATKNETRQRHFLLEVNEQPCEIRPIASDGSTELRYLHSTQNLYDYMSSYGNDTILYVKLLRGDPPMKAIEFDGYMVLKSTLNGDQIPICRVEDLEVTLVSTDLPIKVRLPTKSEHIWRSLSEVRAAEIQCMQLSLALLARHESEMYVTTETPKHTLNYLESNYNQEMNSHKSSDIIKKHIEECEKVFGNNNNNNITKPKMKPKDDLRTHQTTEKQLNNLQRHSSTHQHHHQPSAIFQDVSNKTMAHSSHHHHHHQRSSISQDVSNKTMVHSSRHHQPSSVSQDVSNKTMPHSSHHQPSSISQSISNKIMRNSSHTSSSKPSRMIDKRSTSTEYIEQDNSYNRFHRTPIKKNRIPSSSSSSASHNQKTKINMN</sequence>
<comment type="caution">
    <text evidence="2">The sequence shown here is derived from an EMBL/GenBank/DDBJ whole genome shotgun (WGS) entry which is preliminary data.</text>
</comment>
<feature type="compositionally biased region" description="Basic residues" evidence="1">
    <location>
        <begin position="459"/>
        <end position="468"/>
    </location>
</feature>
<feature type="compositionally biased region" description="Basic residues" evidence="1">
    <location>
        <begin position="554"/>
        <end position="564"/>
    </location>
</feature>
<feature type="compositionally biased region" description="Polar residues" evidence="1">
    <location>
        <begin position="473"/>
        <end position="482"/>
    </location>
</feature>
<protein>
    <recommendedName>
        <fullName evidence="5">CABIT domain-containing protein</fullName>
    </recommendedName>
</protein>
<feature type="compositionally biased region" description="Polar residues" evidence="1">
    <location>
        <begin position="575"/>
        <end position="584"/>
    </location>
</feature>
<dbReference type="EMBL" id="CAJNOT010000902">
    <property type="protein sequence ID" value="CAF1105895.1"/>
    <property type="molecule type" value="Genomic_DNA"/>
</dbReference>
<evidence type="ECO:0000313" key="2">
    <source>
        <dbReference type="EMBL" id="CAF1105895.1"/>
    </source>
</evidence>
<dbReference type="Proteomes" id="UP000663864">
    <property type="component" value="Unassembled WGS sequence"/>
</dbReference>
<evidence type="ECO:0000313" key="3">
    <source>
        <dbReference type="EMBL" id="CAF3576482.1"/>
    </source>
</evidence>
<organism evidence="2 4">
    <name type="scientific">Rotaria sordida</name>
    <dbReference type="NCBI Taxonomy" id="392033"/>
    <lineage>
        <taxon>Eukaryota</taxon>
        <taxon>Metazoa</taxon>
        <taxon>Spiralia</taxon>
        <taxon>Gnathifera</taxon>
        <taxon>Rotifera</taxon>
        <taxon>Eurotatoria</taxon>
        <taxon>Bdelloidea</taxon>
        <taxon>Philodinida</taxon>
        <taxon>Philodinidae</taxon>
        <taxon>Rotaria</taxon>
    </lineage>
</organism>
<proteinExistence type="predicted"/>
<feature type="region of interest" description="Disordered" evidence="1">
    <location>
        <begin position="454"/>
        <end position="584"/>
    </location>
</feature>
<dbReference type="Proteomes" id="UP000663836">
    <property type="component" value="Unassembled WGS sequence"/>
</dbReference>
<reference evidence="2" key="1">
    <citation type="submission" date="2021-02" db="EMBL/GenBank/DDBJ databases">
        <authorList>
            <person name="Nowell W R."/>
        </authorList>
    </citation>
    <scope>NUCLEOTIDE SEQUENCE</scope>
</reference>
<evidence type="ECO:0008006" key="5">
    <source>
        <dbReference type="Google" id="ProtNLM"/>
    </source>
</evidence>